<reference evidence="5 6" key="1">
    <citation type="submission" date="2021-12" db="EMBL/GenBank/DDBJ databases">
        <title>Mucilaginibacter roseus genome.</title>
        <authorList>
            <person name="Ferreira J.R."/>
            <person name="Newman J.D."/>
        </authorList>
    </citation>
    <scope>NUCLEOTIDE SEQUENCE [LARGE SCALE GENOMIC DNA]</scope>
    <source>
        <strain evidence="5 6">LMG 28454</strain>
    </source>
</reference>
<comment type="caution">
    <text evidence="5">The sequence shown here is derived from an EMBL/GenBank/DDBJ whole genome shotgun (WGS) entry which is preliminary data.</text>
</comment>
<dbReference type="Proteomes" id="UP001199919">
    <property type="component" value="Unassembled WGS sequence"/>
</dbReference>
<evidence type="ECO:0000313" key="6">
    <source>
        <dbReference type="Proteomes" id="UP001199919"/>
    </source>
</evidence>
<keyword evidence="6" id="KW-1185">Reference proteome</keyword>
<gene>
    <name evidence="5" type="ORF">LT679_00230</name>
</gene>
<dbReference type="SUPFAM" id="SSF46785">
    <property type="entry name" value="Winged helix' DNA-binding domain"/>
    <property type="match status" value="1"/>
</dbReference>
<organism evidence="5 6">
    <name type="scientific">Mucilaginibacter roseus</name>
    <dbReference type="NCBI Taxonomy" id="1528868"/>
    <lineage>
        <taxon>Bacteria</taxon>
        <taxon>Pseudomonadati</taxon>
        <taxon>Bacteroidota</taxon>
        <taxon>Sphingobacteriia</taxon>
        <taxon>Sphingobacteriales</taxon>
        <taxon>Sphingobacteriaceae</taxon>
        <taxon>Mucilaginibacter</taxon>
    </lineage>
</organism>
<feature type="domain" description="HTH hxlR-type" evidence="4">
    <location>
        <begin position="11"/>
        <end position="109"/>
    </location>
</feature>
<evidence type="ECO:0000256" key="1">
    <source>
        <dbReference type="ARBA" id="ARBA00023015"/>
    </source>
</evidence>
<dbReference type="RefSeq" id="WP_232174887.1">
    <property type="nucleotide sequence ID" value="NZ_JAJPWV010000001.1"/>
</dbReference>
<dbReference type="InterPro" id="IPR002577">
    <property type="entry name" value="HTH_HxlR"/>
</dbReference>
<keyword evidence="3" id="KW-0804">Transcription</keyword>
<name>A0ABS8TW07_9SPHI</name>
<evidence type="ECO:0000313" key="5">
    <source>
        <dbReference type="EMBL" id="MCD8739011.1"/>
    </source>
</evidence>
<accession>A0ABS8TW07</accession>
<dbReference type="InterPro" id="IPR036390">
    <property type="entry name" value="WH_DNA-bd_sf"/>
</dbReference>
<keyword evidence="1" id="KW-0805">Transcription regulation</keyword>
<dbReference type="EMBL" id="JAJPWV010000001">
    <property type="protein sequence ID" value="MCD8739011.1"/>
    <property type="molecule type" value="Genomic_DNA"/>
</dbReference>
<protein>
    <submittedName>
        <fullName evidence="5">Winged helix-turn-helix transcriptional regulator</fullName>
    </submittedName>
</protein>
<evidence type="ECO:0000256" key="2">
    <source>
        <dbReference type="ARBA" id="ARBA00023125"/>
    </source>
</evidence>
<dbReference type="PANTHER" id="PTHR33204">
    <property type="entry name" value="TRANSCRIPTIONAL REGULATOR, MARR FAMILY"/>
    <property type="match status" value="1"/>
</dbReference>
<dbReference type="PANTHER" id="PTHR33204:SF29">
    <property type="entry name" value="TRANSCRIPTIONAL REGULATOR"/>
    <property type="match status" value="1"/>
</dbReference>
<dbReference type="Gene3D" id="1.10.10.10">
    <property type="entry name" value="Winged helix-like DNA-binding domain superfamily/Winged helix DNA-binding domain"/>
    <property type="match status" value="1"/>
</dbReference>
<evidence type="ECO:0000259" key="4">
    <source>
        <dbReference type="PROSITE" id="PS51118"/>
    </source>
</evidence>
<evidence type="ECO:0000256" key="3">
    <source>
        <dbReference type="ARBA" id="ARBA00023163"/>
    </source>
</evidence>
<dbReference type="InterPro" id="IPR036388">
    <property type="entry name" value="WH-like_DNA-bd_sf"/>
</dbReference>
<proteinExistence type="predicted"/>
<sequence length="115" mass="13191">MKDKAKHIFHRDVQDVLDLIGGRWRGAIMASLCNSPKRFLQLKEDLAPVTSKVLIKELRYLEQNKLINALRSTEAENSVVYAHSEHGKSCAPVIIHLHDWAKRHREVMLKAIKEG</sequence>
<keyword evidence="2" id="KW-0238">DNA-binding</keyword>
<dbReference type="Pfam" id="PF01638">
    <property type="entry name" value="HxlR"/>
    <property type="match status" value="1"/>
</dbReference>
<dbReference type="PROSITE" id="PS51118">
    <property type="entry name" value="HTH_HXLR"/>
    <property type="match status" value="1"/>
</dbReference>